<proteinExistence type="predicted"/>
<sequence length="340" mass="39016">MKTVSVVIPVYKVEKYIAATVQSVLAQTYKNFELLIVDDGSPDRSIEICQQFTDPRIKIIRQENQGVSAARNTGIRYAQGEYLAFLDGDDLWLPEKLEKHILHLENSPSVGVSFSRSAFIDETGKPLNLYQMPKLNEITPDLIFCRNPIGNGSAPVIRREVFEAIKFQDSFSDRAEPCYFDPRLHHFEDVECWLRIVLKTNWQVEGIPEALTLYRVNLKGASTNISKQLEDLEKVIEKTRAYAPEQVERCANRARAYELRFLARRSVSLRNGKAAVELAHRALATHWRIFIEEPRRTLLTLGAAYSLLLLPQSFYRQIEEIALKITGAAQKRRILQEQPR</sequence>
<reference evidence="2" key="1">
    <citation type="journal article" date="2015" name="ISME J.">
        <title>Draft Genome Sequence of Streptomyces incarnatus NRRL8089, which Produces the Nucleoside Antibiotic Sinefungin.</title>
        <authorList>
            <person name="Oshima K."/>
            <person name="Hattori M."/>
            <person name="Shimizu H."/>
            <person name="Fukuda K."/>
            <person name="Nemoto M."/>
            <person name="Inagaki K."/>
            <person name="Tamura T."/>
        </authorList>
    </citation>
    <scope>NUCLEOTIDE SEQUENCE</scope>
    <source>
        <strain evidence="2">FACHB-1375</strain>
    </source>
</reference>
<comment type="caution">
    <text evidence="2">The sequence shown here is derived from an EMBL/GenBank/DDBJ whole genome shotgun (WGS) entry which is preliminary data.</text>
</comment>
<dbReference type="CDD" id="cd00761">
    <property type="entry name" value="Glyco_tranf_GTA_type"/>
    <property type="match status" value="1"/>
</dbReference>
<dbReference type="PANTHER" id="PTHR22916">
    <property type="entry name" value="GLYCOSYLTRANSFERASE"/>
    <property type="match status" value="1"/>
</dbReference>
<protein>
    <submittedName>
        <fullName evidence="2">Glycosyltransferase family 2 protein</fullName>
    </submittedName>
</protein>
<dbReference type="GO" id="GO:0016758">
    <property type="term" value="F:hexosyltransferase activity"/>
    <property type="evidence" value="ECO:0007669"/>
    <property type="project" value="UniProtKB-ARBA"/>
</dbReference>
<dbReference type="Gene3D" id="3.90.550.10">
    <property type="entry name" value="Spore Coat Polysaccharide Biosynthesis Protein SpsA, Chain A"/>
    <property type="match status" value="1"/>
</dbReference>
<dbReference type="Proteomes" id="UP000641646">
    <property type="component" value="Unassembled WGS sequence"/>
</dbReference>
<dbReference type="Pfam" id="PF00535">
    <property type="entry name" value="Glycos_transf_2"/>
    <property type="match status" value="1"/>
</dbReference>
<dbReference type="InterPro" id="IPR001173">
    <property type="entry name" value="Glyco_trans_2-like"/>
</dbReference>
<feature type="domain" description="Glycosyltransferase 2-like" evidence="1">
    <location>
        <begin position="5"/>
        <end position="164"/>
    </location>
</feature>
<dbReference type="PANTHER" id="PTHR22916:SF3">
    <property type="entry name" value="UDP-GLCNAC:BETAGAL BETA-1,3-N-ACETYLGLUCOSAMINYLTRANSFERASE-LIKE PROTEIN 1"/>
    <property type="match status" value="1"/>
</dbReference>
<evidence type="ECO:0000313" key="3">
    <source>
        <dbReference type="Proteomes" id="UP000641646"/>
    </source>
</evidence>
<name>A0A926ZHT7_9CYAN</name>
<organism evidence="2 3">
    <name type="scientific">Aerosakkonema funiforme FACHB-1375</name>
    <dbReference type="NCBI Taxonomy" id="2949571"/>
    <lineage>
        <taxon>Bacteria</taxon>
        <taxon>Bacillati</taxon>
        <taxon>Cyanobacteriota</taxon>
        <taxon>Cyanophyceae</taxon>
        <taxon>Oscillatoriophycideae</taxon>
        <taxon>Aerosakkonematales</taxon>
        <taxon>Aerosakkonemataceae</taxon>
        <taxon>Aerosakkonema</taxon>
    </lineage>
</organism>
<dbReference type="RefSeq" id="WP_190468447.1">
    <property type="nucleotide sequence ID" value="NZ_JACJPW010000061.1"/>
</dbReference>
<keyword evidence="3" id="KW-1185">Reference proteome</keyword>
<dbReference type="EMBL" id="JACJPW010000061">
    <property type="protein sequence ID" value="MBD2183653.1"/>
    <property type="molecule type" value="Genomic_DNA"/>
</dbReference>
<evidence type="ECO:0000259" key="1">
    <source>
        <dbReference type="Pfam" id="PF00535"/>
    </source>
</evidence>
<gene>
    <name evidence="2" type="ORF">H6G03_21760</name>
</gene>
<reference evidence="2" key="2">
    <citation type="submission" date="2020-08" db="EMBL/GenBank/DDBJ databases">
        <authorList>
            <person name="Chen M."/>
            <person name="Teng W."/>
            <person name="Zhao L."/>
            <person name="Hu C."/>
            <person name="Zhou Y."/>
            <person name="Han B."/>
            <person name="Song L."/>
            <person name="Shu W."/>
        </authorList>
    </citation>
    <scope>NUCLEOTIDE SEQUENCE</scope>
    <source>
        <strain evidence="2">FACHB-1375</strain>
    </source>
</reference>
<accession>A0A926ZHT7</accession>
<evidence type="ECO:0000313" key="2">
    <source>
        <dbReference type="EMBL" id="MBD2183653.1"/>
    </source>
</evidence>
<dbReference type="SUPFAM" id="SSF53448">
    <property type="entry name" value="Nucleotide-diphospho-sugar transferases"/>
    <property type="match status" value="1"/>
</dbReference>
<dbReference type="AlphaFoldDB" id="A0A926ZHT7"/>
<dbReference type="InterPro" id="IPR029044">
    <property type="entry name" value="Nucleotide-diphossugar_trans"/>
</dbReference>